<reference evidence="2" key="1">
    <citation type="submission" date="2017-01" db="EMBL/GenBank/DDBJ databases">
        <authorList>
            <person name="Wang Y."/>
            <person name="White M."/>
            <person name="Kvist S."/>
            <person name="Moncalvo J.-M."/>
        </authorList>
    </citation>
    <scope>NUCLEOTIDE SEQUENCE [LARGE SCALE GENOMIC DNA]</scope>
    <source>
        <strain evidence="2">ID-206-W2</strain>
    </source>
</reference>
<dbReference type="Proteomes" id="UP000187429">
    <property type="component" value="Unassembled WGS sequence"/>
</dbReference>
<sequence>FDSDFNIWGVPDVYDVQWGSTKLGKDQQEIFILDISETPEWHLAARRADIAAEKELIAEMVKCKQKMFEERKKEQHLKDSGFYEIIKDSVSRLGNSFTVNRLTR</sequence>
<evidence type="ECO:0000313" key="1">
    <source>
        <dbReference type="EMBL" id="OMJ11726.1"/>
    </source>
</evidence>
<dbReference type="EMBL" id="LSSM01005892">
    <property type="protein sequence ID" value="OMJ11726.1"/>
    <property type="molecule type" value="Genomic_DNA"/>
</dbReference>
<proteinExistence type="predicted"/>
<gene>
    <name evidence="1" type="ORF">AYI69_g9722</name>
</gene>
<protein>
    <submittedName>
        <fullName evidence="1">Uncharacterized protein</fullName>
    </submittedName>
</protein>
<dbReference type="AlphaFoldDB" id="A0A1R1XAT7"/>
<feature type="non-terminal residue" evidence="1">
    <location>
        <position position="1"/>
    </location>
</feature>
<organism evidence="1 2">
    <name type="scientific">Smittium culicis</name>
    <dbReference type="NCBI Taxonomy" id="133412"/>
    <lineage>
        <taxon>Eukaryota</taxon>
        <taxon>Fungi</taxon>
        <taxon>Fungi incertae sedis</taxon>
        <taxon>Zoopagomycota</taxon>
        <taxon>Kickxellomycotina</taxon>
        <taxon>Harpellomycetes</taxon>
        <taxon>Harpellales</taxon>
        <taxon>Legeriomycetaceae</taxon>
        <taxon>Smittium</taxon>
    </lineage>
</organism>
<keyword evidence="2" id="KW-1185">Reference proteome</keyword>
<comment type="caution">
    <text evidence="1">The sequence shown here is derived from an EMBL/GenBank/DDBJ whole genome shotgun (WGS) entry which is preliminary data.</text>
</comment>
<name>A0A1R1XAT7_9FUNG</name>
<evidence type="ECO:0000313" key="2">
    <source>
        <dbReference type="Proteomes" id="UP000187429"/>
    </source>
</evidence>
<accession>A0A1R1XAT7</accession>